<sequence length="102" mass="10626">MSGVIKLTSGEMRSLANTGHSAATDFGQTGASFANTAEELATVGMQGLAGPAVAAKVAELKVKIDQHVQLAQEKFHGVNHFADATDQAEAERQSRIFAIASL</sequence>
<dbReference type="SUPFAM" id="SSF140453">
    <property type="entry name" value="EsxAB dimer-like"/>
    <property type="match status" value="1"/>
</dbReference>
<name>A0ABU5XKW4_9MYCO</name>
<evidence type="ECO:0008006" key="3">
    <source>
        <dbReference type="Google" id="ProtNLM"/>
    </source>
</evidence>
<keyword evidence="2" id="KW-1185">Reference proteome</keyword>
<evidence type="ECO:0000313" key="2">
    <source>
        <dbReference type="Proteomes" id="UP001299596"/>
    </source>
</evidence>
<evidence type="ECO:0000313" key="1">
    <source>
        <dbReference type="EMBL" id="MEB3022928.1"/>
    </source>
</evidence>
<dbReference type="Gene3D" id="1.10.287.1060">
    <property type="entry name" value="ESAT-6-like"/>
    <property type="match status" value="1"/>
</dbReference>
<gene>
    <name evidence="1" type="ORF">K6T79_17955</name>
</gene>
<protein>
    <recommendedName>
        <fullName evidence="3">ESX-1 secretion-associated protein</fullName>
    </recommendedName>
</protein>
<proteinExistence type="predicted"/>
<dbReference type="Proteomes" id="UP001299596">
    <property type="component" value="Unassembled WGS sequence"/>
</dbReference>
<reference evidence="1 2" key="1">
    <citation type="submission" date="2023-12" db="EMBL/GenBank/DDBJ databases">
        <title>Description of new species of Mycobacterium terrae complex isolated from sewage at the Sao Paulo Zoological Park Foundation in Brazil.</title>
        <authorList>
            <person name="Romagnoli C.L."/>
            <person name="Conceicao E.C."/>
            <person name="Machado E."/>
            <person name="Barreto L.B.P.F."/>
            <person name="Sharma A."/>
            <person name="Silva N.M."/>
            <person name="Marques L.E."/>
            <person name="Juliana M.A."/>
            <person name="Lourenco M.C.S."/>
            <person name="Digiampietri L.A."/>
            <person name="Suffys P.N."/>
            <person name="Viana-Niero C."/>
        </authorList>
    </citation>
    <scope>NUCLEOTIDE SEQUENCE [LARGE SCALE GENOMIC DNA]</scope>
    <source>
        <strain evidence="1 2">MYC098</strain>
    </source>
</reference>
<dbReference type="RefSeq" id="WP_329780525.1">
    <property type="nucleotide sequence ID" value="NZ_JAYJJR010000013.1"/>
</dbReference>
<comment type="caution">
    <text evidence="1">The sequence shown here is derived from an EMBL/GenBank/DDBJ whole genome shotgun (WGS) entry which is preliminary data.</text>
</comment>
<accession>A0ABU5XKW4</accession>
<organism evidence="1 2">
    <name type="scientific">[Mycobacterium] crassicus</name>
    <dbReference type="NCBI Taxonomy" id="2872309"/>
    <lineage>
        <taxon>Bacteria</taxon>
        <taxon>Bacillati</taxon>
        <taxon>Actinomycetota</taxon>
        <taxon>Actinomycetes</taxon>
        <taxon>Mycobacteriales</taxon>
        <taxon>Mycobacteriaceae</taxon>
        <taxon>Mycolicibacter</taxon>
    </lineage>
</organism>
<dbReference type="InterPro" id="IPR036689">
    <property type="entry name" value="ESAT-6-like_sf"/>
</dbReference>
<dbReference type="EMBL" id="JAYJJR010000013">
    <property type="protein sequence ID" value="MEB3022928.1"/>
    <property type="molecule type" value="Genomic_DNA"/>
</dbReference>